<dbReference type="InterPro" id="IPR026579">
    <property type="entry name" value="FtsQ"/>
</dbReference>
<reference evidence="11 12" key="1">
    <citation type="submission" date="2015-09" db="EMBL/GenBank/DDBJ databases">
        <authorList>
            <consortium name="Pathogen Informatics"/>
        </authorList>
    </citation>
    <scope>NUCLEOTIDE SEQUENCE [LARGE SCALE GENOMIC DNA]</scope>
    <source>
        <strain evidence="11 12">2789STDY5834928</strain>
    </source>
</reference>
<dbReference type="OrthoDB" id="1863519at2"/>
<dbReference type="InterPro" id="IPR034746">
    <property type="entry name" value="POTRA"/>
</dbReference>
<keyword evidence="3" id="KW-0132">Cell division</keyword>
<feature type="compositionally biased region" description="Basic and acidic residues" evidence="8">
    <location>
        <begin position="44"/>
        <end position="58"/>
    </location>
</feature>
<evidence type="ECO:0000259" key="10">
    <source>
        <dbReference type="PROSITE" id="PS51779"/>
    </source>
</evidence>
<protein>
    <submittedName>
        <fullName evidence="11">Division initiation protein DivIB</fullName>
    </submittedName>
</protein>
<name>A0A174ZYY6_9FIRM</name>
<evidence type="ECO:0000256" key="5">
    <source>
        <dbReference type="ARBA" id="ARBA00022989"/>
    </source>
</evidence>
<keyword evidence="5 9" id="KW-1133">Transmembrane helix</keyword>
<feature type="compositionally biased region" description="Basic and acidic residues" evidence="8">
    <location>
        <begin position="77"/>
        <end position="90"/>
    </location>
</feature>
<feature type="compositionally biased region" description="Low complexity" evidence="8">
    <location>
        <begin position="428"/>
        <end position="449"/>
    </location>
</feature>
<feature type="compositionally biased region" description="Basic residues" evidence="8">
    <location>
        <begin position="59"/>
        <end position="68"/>
    </location>
</feature>
<evidence type="ECO:0000256" key="6">
    <source>
        <dbReference type="ARBA" id="ARBA00023136"/>
    </source>
</evidence>
<dbReference type="GO" id="GO:0090529">
    <property type="term" value="P:cell septum assembly"/>
    <property type="evidence" value="ECO:0007669"/>
    <property type="project" value="InterPro"/>
</dbReference>
<dbReference type="STRING" id="39492.ERS852540_02031"/>
<evidence type="ECO:0000256" key="8">
    <source>
        <dbReference type="SAM" id="MobiDB-lite"/>
    </source>
</evidence>
<accession>A0A174ZYY6</accession>
<gene>
    <name evidence="11" type="primary">divIB</name>
    <name evidence="11" type="ORF">ERS852540_02031</name>
</gene>
<feature type="compositionally biased region" description="Basic and acidic residues" evidence="8">
    <location>
        <begin position="413"/>
        <end position="427"/>
    </location>
</feature>
<dbReference type="InterPro" id="IPR013685">
    <property type="entry name" value="POTRA_FtsQ_type"/>
</dbReference>
<evidence type="ECO:0000256" key="1">
    <source>
        <dbReference type="ARBA" id="ARBA00004370"/>
    </source>
</evidence>
<evidence type="ECO:0000313" key="12">
    <source>
        <dbReference type="Proteomes" id="UP000095662"/>
    </source>
</evidence>
<comment type="subcellular location">
    <subcellularLocation>
        <location evidence="1">Membrane</location>
    </subcellularLocation>
</comment>
<dbReference type="GO" id="GO:0016020">
    <property type="term" value="C:membrane"/>
    <property type="evidence" value="ECO:0007669"/>
    <property type="project" value="UniProtKB-SubCell"/>
</dbReference>
<feature type="region of interest" description="Disordered" evidence="8">
    <location>
        <begin position="1"/>
        <end position="133"/>
    </location>
</feature>
<keyword evidence="6 9" id="KW-0472">Membrane</keyword>
<keyword evidence="4 9" id="KW-0812">Transmembrane</keyword>
<sequence length="521" mass="58191">MADTIKRDKSGMWTEMPPSAKNRKPDIRQPIPAPVPENNNSNSKAEKKSDKKKADKKAVKQAKKKKDTRKQTAAYNKQERTDNKTARPDSCDSPMPSFLSENTRTDIPVVKPVDIQNRVLRNKPRSKSDRKEKKRRKRLSAYIVYYVIFGILAAVILAVLSTTVLFNLSKYRITGDTVYTEQQIIDAAGVNTGDNLILMDVGAVRQRLIDKLPYVDKVEVRRNIFTCALEINLNPATAIANVKKNNVYYLVSENGRIMNADLKTPDKKCVVVTGFDPEYASSGDFLSVTDEGSRNMLSKLLRAVKTYDGIDDEDEYEAQQKYENVFMLIGLCKDVGISDHITTIDITSIYSIKLTYDNKLTLELGDVTDAALKLTVAKNLIEKGEFDGEKGTLILSQLSENAYNMKVTFRPDYEDASSKDDTSKDDNTSGGDDSQTESVPETTAPPETEMPPETELPSEAEPETEPPSEAESETEPPSETEPETLPETDSETEPQPDPEPDTTPETESESVTETSLDEYYE</sequence>
<dbReference type="PANTHER" id="PTHR35851:SF1">
    <property type="entry name" value="CELL DIVISION PROTEIN FTSQ"/>
    <property type="match status" value="1"/>
</dbReference>
<evidence type="ECO:0000256" key="3">
    <source>
        <dbReference type="ARBA" id="ARBA00022618"/>
    </source>
</evidence>
<keyword evidence="2" id="KW-1003">Cell membrane</keyword>
<evidence type="ECO:0000256" key="4">
    <source>
        <dbReference type="ARBA" id="ARBA00022692"/>
    </source>
</evidence>
<feature type="compositionally biased region" description="Basic and acidic residues" evidence="8">
    <location>
        <begin position="1"/>
        <end position="10"/>
    </location>
</feature>
<dbReference type="PROSITE" id="PS51779">
    <property type="entry name" value="POTRA"/>
    <property type="match status" value="1"/>
</dbReference>
<dbReference type="EMBL" id="CZBY01000018">
    <property type="protein sequence ID" value="CUQ89989.1"/>
    <property type="molecule type" value="Genomic_DNA"/>
</dbReference>
<organism evidence="11 12">
    <name type="scientific">[Eubacterium] siraeum</name>
    <dbReference type="NCBI Taxonomy" id="39492"/>
    <lineage>
        <taxon>Bacteria</taxon>
        <taxon>Bacillati</taxon>
        <taxon>Bacillota</taxon>
        <taxon>Clostridia</taxon>
        <taxon>Eubacteriales</taxon>
        <taxon>Oscillospiraceae</taxon>
        <taxon>Oscillospiraceae incertae sedis</taxon>
    </lineage>
</organism>
<dbReference type="PANTHER" id="PTHR35851">
    <property type="entry name" value="CELL DIVISION PROTEIN FTSQ"/>
    <property type="match status" value="1"/>
</dbReference>
<feature type="domain" description="POTRA" evidence="10">
    <location>
        <begin position="166"/>
        <end position="236"/>
    </location>
</feature>
<dbReference type="Proteomes" id="UP000095662">
    <property type="component" value="Unassembled WGS sequence"/>
</dbReference>
<feature type="compositionally biased region" description="Acidic residues" evidence="8">
    <location>
        <begin position="450"/>
        <end position="521"/>
    </location>
</feature>
<evidence type="ECO:0000256" key="2">
    <source>
        <dbReference type="ARBA" id="ARBA00022475"/>
    </source>
</evidence>
<dbReference type="AlphaFoldDB" id="A0A174ZYY6"/>
<keyword evidence="7" id="KW-0131">Cell cycle</keyword>
<evidence type="ECO:0000256" key="9">
    <source>
        <dbReference type="SAM" id="Phobius"/>
    </source>
</evidence>
<feature type="region of interest" description="Disordered" evidence="8">
    <location>
        <begin position="413"/>
        <end position="521"/>
    </location>
</feature>
<proteinExistence type="predicted"/>
<evidence type="ECO:0000256" key="7">
    <source>
        <dbReference type="ARBA" id="ARBA00023306"/>
    </source>
</evidence>
<dbReference type="Gene3D" id="3.10.20.310">
    <property type="entry name" value="membrane protein fhac"/>
    <property type="match status" value="1"/>
</dbReference>
<evidence type="ECO:0000313" key="11">
    <source>
        <dbReference type="EMBL" id="CUQ89989.1"/>
    </source>
</evidence>
<feature type="transmembrane region" description="Helical" evidence="9">
    <location>
        <begin position="143"/>
        <end position="166"/>
    </location>
</feature>
<dbReference type="Pfam" id="PF08478">
    <property type="entry name" value="POTRA_1"/>
    <property type="match status" value="1"/>
</dbReference>